<feature type="domain" description="Major facilitator superfamily (MFS) profile" evidence="7">
    <location>
        <begin position="104"/>
        <end position="749"/>
    </location>
</feature>
<dbReference type="PROSITE" id="PS50850">
    <property type="entry name" value="MFS"/>
    <property type="match status" value="1"/>
</dbReference>
<feature type="transmembrane region" description="Helical" evidence="6">
    <location>
        <begin position="103"/>
        <end position="128"/>
    </location>
</feature>
<evidence type="ECO:0000256" key="4">
    <source>
        <dbReference type="ARBA" id="ARBA00023136"/>
    </source>
</evidence>
<feature type="transmembrane region" description="Helical" evidence="6">
    <location>
        <begin position="658"/>
        <end position="683"/>
    </location>
</feature>
<dbReference type="GeneID" id="30037708"/>
<dbReference type="Pfam" id="PF07690">
    <property type="entry name" value="MFS_1"/>
    <property type="match status" value="1"/>
</dbReference>
<feature type="transmembrane region" description="Helical" evidence="6">
    <location>
        <begin position="229"/>
        <end position="252"/>
    </location>
</feature>
<feature type="region of interest" description="Disordered" evidence="5">
    <location>
        <begin position="338"/>
        <end position="477"/>
    </location>
</feature>
<sequence length="780" mass="85754">MAFGILEPNDYQGPVTGTVIMMTDSGHNRRRSSATETVDEPSVSETPSSIQSAVLDGDHDVDLEKSTHHDDGLKRTANGIVLNPQPHNDPNDPLNWPIWKRDIALGVIGFQSFIIGGMSPLLAAAFTIMSIEFDVPQTTLAYLVGAYMLAMGVGSVFFAPTAVLYGKRLVYIVALVVFLVGCLVGGASNSFRMLLGARIIMGIGGSPTESLPSASIAEIYFLHERAYRLGIYTLLMLGGKNLIPMVSGFVVGTVGWHWIFWILSMIAGMNLLLTFFFVPETWWDRTPIPNKQSIKETKLAREARANSLRSRASSLGHVNEQELPMSTPDALRIRTQMSRNPSYANPITSHTTPTRRSSRVFHKDGDIATPNNTDPSEHSTATTSAVEPTVSATTKAANTSASTTGTSSNHIRDPDSPSPEQRQGQLHTKFQIDDNLTHHDREGNTSGANDYFSNFSSTHNYNSNEVPTTPQNPRTHTVRKPTFADTVEIAPSPPSADALSRPSLPRGISASSALNPRKPFMKELALINGRFTNDKWWMVALRPFFLYAYPGILFSTFIYSFSVVWLIVISETISKIFSASPYNFPITPVGLLYIATFLGGCMGSAVAGKASDLIVRTLSKRNHGVYEPEFRILMIGPVLIAVTIGMMGFGWSSFDKDLWIVPAIFLFVIGFGCSLGSTTAITYAVDSYKMFAAEALVTFNLTKNVLGFIFSLFVPKFLETSGARTTFVVFGSVQIFVCLFGIPIYIFGKRMRHWTDRVDMIRSLYVLDDDEPANHHDPTD</sequence>
<feature type="compositionally biased region" description="Polar residues" evidence="5">
    <location>
        <begin position="43"/>
        <end position="52"/>
    </location>
</feature>
<proteinExistence type="predicted"/>
<feature type="compositionally biased region" description="Basic and acidic residues" evidence="5">
    <location>
        <begin position="56"/>
        <end position="74"/>
    </location>
</feature>
<keyword evidence="4 6" id="KW-0472">Membrane</keyword>
<feature type="compositionally biased region" description="Low complexity" evidence="5">
    <location>
        <begin position="389"/>
        <end position="408"/>
    </location>
</feature>
<evidence type="ECO:0000256" key="3">
    <source>
        <dbReference type="ARBA" id="ARBA00022989"/>
    </source>
</evidence>
<keyword evidence="3 6" id="KW-1133">Transmembrane helix</keyword>
<dbReference type="InterPro" id="IPR011701">
    <property type="entry name" value="MFS"/>
</dbReference>
<dbReference type="InterPro" id="IPR020846">
    <property type="entry name" value="MFS_dom"/>
</dbReference>
<keyword evidence="9" id="KW-1185">Reference proteome</keyword>
<evidence type="ECO:0000313" key="9">
    <source>
        <dbReference type="Proteomes" id="UP000189580"/>
    </source>
</evidence>
<dbReference type="PANTHER" id="PTHR23502">
    <property type="entry name" value="MAJOR FACILITATOR SUPERFAMILY"/>
    <property type="match status" value="1"/>
</dbReference>
<dbReference type="Proteomes" id="UP000189580">
    <property type="component" value="Chromosome a"/>
</dbReference>
<dbReference type="FunFam" id="1.20.1250.20:FF:000396">
    <property type="entry name" value="MFS general substrate transporter"/>
    <property type="match status" value="1"/>
</dbReference>
<dbReference type="OrthoDB" id="4500315at2759"/>
<feature type="transmembrane region" description="Helical" evidence="6">
    <location>
        <begin position="544"/>
        <end position="570"/>
    </location>
</feature>
<evidence type="ECO:0000259" key="7">
    <source>
        <dbReference type="PROSITE" id="PS50850"/>
    </source>
</evidence>
<dbReference type="Gene3D" id="1.20.1250.20">
    <property type="entry name" value="MFS general substrate transporter like domains"/>
    <property type="match status" value="1"/>
</dbReference>
<accession>A0A167D2K2</accession>
<feature type="transmembrane region" description="Helical" evidence="6">
    <location>
        <begin position="140"/>
        <end position="163"/>
    </location>
</feature>
<dbReference type="GO" id="GO:0022857">
    <property type="term" value="F:transmembrane transporter activity"/>
    <property type="evidence" value="ECO:0007669"/>
    <property type="project" value="InterPro"/>
</dbReference>
<dbReference type="Gene3D" id="1.20.1720.10">
    <property type="entry name" value="Multidrug resistance protein D"/>
    <property type="match status" value="1"/>
</dbReference>
<organism evidence="8 9">
    <name type="scientific">Sugiyamaella lignohabitans</name>
    <dbReference type="NCBI Taxonomy" id="796027"/>
    <lineage>
        <taxon>Eukaryota</taxon>
        <taxon>Fungi</taxon>
        <taxon>Dikarya</taxon>
        <taxon>Ascomycota</taxon>
        <taxon>Saccharomycotina</taxon>
        <taxon>Dipodascomycetes</taxon>
        <taxon>Dipodascales</taxon>
        <taxon>Trichomonascaceae</taxon>
        <taxon>Sugiyamaella</taxon>
    </lineage>
</organism>
<evidence type="ECO:0000256" key="2">
    <source>
        <dbReference type="ARBA" id="ARBA00022692"/>
    </source>
</evidence>
<evidence type="ECO:0000313" key="8">
    <source>
        <dbReference type="EMBL" id="ANB12399.1"/>
    </source>
</evidence>
<feature type="transmembrane region" description="Helical" evidence="6">
    <location>
        <begin position="632"/>
        <end position="652"/>
    </location>
</feature>
<feature type="compositionally biased region" description="Basic and acidic residues" evidence="5">
    <location>
        <begin position="430"/>
        <end position="443"/>
    </location>
</feature>
<feature type="compositionally biased region" description="Polar residues" evidence="5">
    <location>
        <begin position="418"/>
        <end position="428"/>
    </location>
</feature>
<protein>
    <submittedName>
        <fullName evidence="8">Hol1p</fullName>
    </submittedName>
</protein>
<name>A0A167D2K2_9ASCO</name>
<feature type="compositionally biased region" description="Polar residues" evidence="5">
    <location>
        <begin position="369"/>
        <end position="386"/>
    </location>
</feature>
<evidence type="ECO:0000256" key="5">
    <source>
        <dbReference type="SAM" id="MobiDB-lite"/>
    </source>
</evidence>
<feature type="transmembrane region" description="Helical" evidence="6">
    <location>
        <begin position="169"/>
        <end position="191"/>
    </location>
</feature>
<dbReference type="KEGG" id="slb:AWJ20_652"/>
<feature type="transmembrane region" description="Helical" evidence="6">
    <location>
        <begin position="590"/>
        <end position="611"/>
    </location>
</feature>
<feature type="compositionally biased region" description="Polar residues" evidence="5">
    <location>
        <begin position="338"/>
        <end position="347"/>
    </location>
</feature>
<dbReference type="AlphaFoldDB" id="A0A167D2K2"/>
<dbReference type="RefSeq" id="XP_018734876.1">
    <property type="nucleotide sequence ID" value="XM_018882604.1"/>
</dbReference>
<feature type="compositionally biased region" description="Polar residues" evidence="5">
    <location>
        <begin position="444"/>
        <end position="475"/>
    </location>
</feature>
<feature type="transmembrane region" description="Helical" evidence="6">
    <location>
        <begin position="258"/>
        <end position="278"/>
    </location>
</feature>
<dbReference type="EMBL" id="CP014501">
    <property type="protein sequence ID" value="ANB12399.1"/>
    <property type="molecule type" value="Genomic_DNA"/>
</dbReference>
<dbReference type="GO" id="GO:0005886">
    <property type="term" value="C:plasma membrane"/>
    <property type="evidence" value="ECO:0007669"/>
    <property type="project" value="TreeGrafter"/>
</dbReference>
<dbReference type="PANTHER" id="PTHR23502:SF4">
    <property type="entry name" value="MAJOR FACILITATOR SUPERFAMILY (MFS) PROFILE DOMAIN-CONTAINING PROTEIN-RELATED"/>
    <property type="match status" value="1"/>
</dbReference>
<feature type="transmembrane region" description="Helical" evidence="6">
    <location>
        <begin position="695"/>
        <end position="714"/>
    </location>
</feature>
<reference evidence="8 9" key="1">
    <citation type="submission" date="2016-02" db="EMBL/GenBank/DDBJ databases">
        <title>Complete genome sequence and transcriptome regulation of the pentose utilising yeast Sugiyamaella lignohabitans.</title>
        <authorList>
            <person name="Bellasio M."/>
            <person name="Peymann A."/>
            <person name="Valli M."/>
            <person name="Sipitzky M."/>
            <person name="Graf A."/>
            <person name="Sauer M."/>
            <person name="Marx H."/>
            <person name="Mattanovich D."/>
        </authorList>
    </citation>
    <scope>NUCLEOTIDE SEQUENCE [LARGE SCALE GENOMIC DNA]</scope>
    <source>
        <strain evidence="8 9">CBS 10342</strain>
    </source>
</reference>
<feature type="transmembrane region" description="Helical" evidence="6">
    <location>
        <begin position="726"/>
        <end position="747"/>
    </location>
</feature>
<dbReference type="SUPFAM" id="SSF103473">
    <property type="entry name" value="MFS general substrate transporter"/>
    <property type="match status" value="1"/>
</dbReference>
<dbReference type="InterPro" id="IPR036259">
    <property type="entry name" value="MFS_trans_sf"/>
</dbReference>
<evidence type="ECO:0000256" key="1">
    <source>
        <dbReference type="ARBA" id="ARBA00004141"/>
    </source>
</evidence>
<gene>
    <name evidence="8" type="primary">HOL1</name>
    <name evidence="8" type="ORF">AWJ20_652</name>
</gene>
<feature type="region of interest" description="Disordered" evidence="5">
    <location>
        <begin position="25"/>
        <end position="88"/>
    </location>
</feature>
<comment type="subcellular location">
    <subcellularLocation>
        <location evidence="1">Membrane</location>
        <topology evidence="1">Multi-pass membrane protein</topology>
    </subcellularLocation>
</comment>
<evidence type="ECO:0000256" key="6">
    <source>
        <dbReference type="SAM" id="Phobius"/>
    </source>
</evidence>
<keyword evidence="2 6" id="KW-0812">Transmembrane</keyword>